<accession>A0A2U3L566</accession>
<dbReference type="EMBL" id="OMOD01000167">
    <property type="protein sequence ID" value="SPF47008.1"/>
    <property type="molecule type" value="Genomic_DNA"/>
</dbReference>
<organism evidence="1 2">
    <name type="scientific">Candidatus Sulfotelmatobacter kueseliae</name>
    <dbReference type="NCBI Taxonomy" id="2042962"/>
    <lineage>
        <taxon>Bacteria</taxon>
        <taxon>Pseudomonadati</taxon>
        <taxon>Acidobacteriota</taxon>
        <taxon>Terriglobia</taxon>
        <taxon>Terriglobales</taxon>
        <taxon>Candidatus Korobacteraceae</taxon>
        <taxon>Candidatus Sulfotelmatobacter</taxon>
    </lineage>
</organism>
<evidence type="ECO:0000313" key="1">
    <source>
        <dbReference type="EMBL" id="SPF47008.1"/>
    </source>
</evidence>
<reference evidence="2" key="1">
    <citation type="submission" date="2018-02" db="EMBL/GenBank/DDBJ databases">
        <authorList>
            <person name="Hausmann B."/>
        </authorList>
    </citation>
    <scope>NUCLEOTIDE SEQUENCE [LARGE SCALE GENOMIC DNA]</scope>
    <source>
        <strain evidence="2">Peat soil MAG SbA1</strain>
    </source>
</reference>
<sequence>MTLKSALFDVKETTLTAVSGLLGKLGYLASLRRAQGRYQHWGMETVHGPESSERALRTAHDEVVTAVLRTPLASLEQDLEESSRGAGVEPKAYVERLRGRFEDLLPGERNDSPAAVHLNSVLVALSSLEKNRERATRSTS</sequence>
<gene>
    <name evidence="1" type="ORF">SBA1_700001</name>
</gene>
<protein>
    <submittedName>
        <fullName evidence="1">Uncharacterized protein</fullName>
    </submittedName>
</protein>
<dbReference type="AlphaFoldDB" id="A0A2U3L566"/>
<name>A0A2U3L566_9BACT</name>
<evidence type="ECO:0000313" key="2">
    <source>
        <dbReference type="Proteomes" id="UP000238701"/>
    </source>
</evidence>
<proteinExistence type="predicted"/>
<dbReference type="Proteomes" id="UP000238701">
    <property type="component" value="Unassembled WGS sequence"/>
</dbReference>